<feature type="region of interest" description="Disordered" evidence="1">
    <location>
        <begin position="201"/>
        <end position="258"/>
    </location>
</feature>
<accession>A0A8S4EK22</accession>
<name>A0A8S4EK22_PLUXY</name>
<dbReference type="EMBL" id="CAJHNJ030000018">
    <property type="protein sequence ID" value="CAG9116254.1"/>
    <property type="molecule type" value="Genomic_DNA"/>
</dbReference>
<evidence type="ECO:0000313" key="2">
    <source>
        <dbReference type="EMBL" id="CAG9116254.1"/>
    </source>
</evidence>
<feature type="compositionally biased region" description="Polar residues" evidence="1">
    <location>
        <begin position="206"/>
        <end position="218"/>
    </location>
</feature>
<evidence type="ECO:0000313" key="3">
    <source>
        <dbReference type="Proteomes" id="UP000653454"/>
    </source>
</evidence>
<dbReference type="Proteomes" id="UP000653454">
    <property type="component" value="Unassembled WGS sequence"/>
</dbReference>
<feature type="compositionally biased region" description="Polar residues" evidence="1">
    <location>
        <begin position="234"/>
        <end position="251"/>
    </location>
</feature>
<comment type="caution">
    <text evidence="2">The sequence shown here is derived from an EMBL/GenBank/DDBJ whole genome shotgun (WGS) entry which is preliminary data.</text>
</comment>
<organism evidence="2 3">
    <name type="scientific">Plutella xylostella</name>
    <name type="common">Diamondback moth</name>
    <name type="synonym">Plutella maculipennis</name>
    <dbReference type="NCBI Taxonomy" id="51655"/>
    <lineage>
        <taxon>Eukaryota</taxon>
        <taxon>Metazoa</taxon>
        <taxon>Ecdysozoa</taxon>
        <taxon>Arthropoda</taxon>
        <taxon>Hexapoda</taxon>
        <taxon>Insecta</taxon>
        <taxon>Pterygota</taxon>
        <taxon>Neoptera</taxon>
        <taxon>Endopterygota</taxon>
        <taxon>Lepidoptera</taxon>
        <taxon>Glossata</taxon>
        <taxon>Ditrysia</taxon>
        <taxon>Yponomeutoidea</taxon>
        <taxon>Plutellidae</taxon>
        <taxon>Plutella</taxon>
    </lineage>
</organism>
<evidence type="ECO:0000256" key="1">
    <source>
        <dbReference type="SAM" id="MobiDB-lite"/>
    </source>
</evidence>
<keyword evidence="3" id="KW-1185">Reference proteome</keyword>
<reference evidence="2" key="1">
    <citation type="submission" date="2020-11" db="EMBL/GenBank/DDBJ databases">
        <authorList>
            <person name="Whiteford S."/>
        </authorList>
    </citation>
    <scope>NUCLEOTIDE SEQUENCE</scope>
</reference>
<sequence>MSNIEKLLLDMKRDMDSKFSMIENSLMKMEDKITKNINTNMNEKFEKLASDMNLLKIQTENQEKRLDEIEKRSVQRNLVFFGISDENEPYLTLQGRVLKLIKESLKLNIGETEIECIRRIGKLGNKPRPLAVTFTTLGAKIRILKNKKMLDGTNIYIKPEFPQKILKVREDLKNQQKQELEKGNKAFIRYDKLIITEKNNKISNKRAPSSSPQGTQYESSEKEKRIINKKRLKSNNTITSYLQTETPSDVTTKLPIPS</sequence>
<gene>
    <name evidence="2" type="ORF">PLXY2_LOCUS5960</name>
</gene>
<protein>
    <submittedName>
        <fullName evidence="2">(diamondback moth) hypothetical protein</fullName>
    </submittedName>
</protein>
<proteinExistence type="predicted"/>
<dbReference type="AlphaFoldDB" id="A0A8S4EK22"/>